<organism evidence="11 12">
    <name type="scientific">Tsuneonella deserti</name>
    <dbReference type="NCBI Taxonomy" id="2035528"/>
    <lineage>
        <taxon>Bacteria</taxon>
        <taxon>Pseudomonadati</taxon>
        <taxon>Pseudomonadota</taxon>
        <taxon>Alphaproteobacteria</taxon>
        <taxon>Sphingomonadales</taxon>
        <taxon>Erythrobacteraceae</taxon>
        <taxon>Tsuneonella</taxon>
    </lineage>
</organism>
<evidence type="ECO:0000256" key="6">
    <source>
        <dbReference type="ARBA" id="ARBA00022825"/>
    </source>
</evidence>
<evidence type="ECO:0000256" key="5">
    <source>
        <dbReference type="ARBA" id="ARBA00022801"/>
    </source>
</evidence>
<sequence>MILRPTALAGAVSALVLAAPAFAQSVTGHHPTGEHMSTTAVDPAKPAYPNTERGDTVETLFGEAIADPYRWLENDVRSDPKVAEWVTDQNNVTEGYLATLPGREWFKQRIAELMDYERFGIPVKKGTRYFYTGNSGLQNQSPLYVQEGLEGARRILIDPNTWAEDGATALSDWAPSPQGKYLLYSVQDGGTDWRIFRVLDVTTGQETGDEIRWAKFTGLAWVGEEGFLYSRFPEPEQGKDFQALNYNQAIYYHKLGAPQSDDQLVFSTPDHREYGHGMSVSDDGRWGFVTSTIGTDARNEVQVIDLSQREKLGWASRPLVTGFDNAWFPVETIGTTAWFMTNARAPRYRIVKVDLAAEKPEWTTVVPERPEPINGASIVGDKLIVTYLKDATSQAEVFALDGKPQRKIALDGLGTAAGFNGRPGDPETFYSFSSFNRPSTIYRLDLASGQSTPFATPKLTFDPARYTVEQVFYPSKDGTKIPMFIAKRKDLKGPAPTLLYGYGGFDVSLTPGFSATRMAWMEAGGAFALANIRGGGEYGKEWHDAGRLANKQNVFDDFAAAGEWLKTNGVTTAKGLAIEGGSNGGLLVGAVVNQRPDLVDAAHAAVGVMDMLRFDRWTAGRYWVDDYGKPSVEADFKVLRKYSPYHNIRSGVDYPAVLVTTADTDDRVVPGHSFKYAAALQAADAGDKPHLIRVETRAGHGSGKPTDKAIEEGADVLTFLGKWTGLKLPPPPGDAEPIMGE</sequence>
<comment type="similarity">
    <text evidence="2">Belongs to the peptidase S9A family.</text>
</comment>
<evidence type="ECO:0000256" key="1">
    <source>
        <dbReference type="ARBA" id="ARBA00001070"/>
    </source>
</evidence>
<dbReference type="PRINTS" id="PR00862">
    <property type="entry name" value="PROLIGOPTASE"/>
</dbReference>
<evidence type="ECO:0000256" key="4">
    <source>
        <dbReference type="ARBA" id="ARBA00022670"/>
    </source>
</evidence>
<dbReference type="InterPro" id="IPR029058">
    <property type="entry name" value="AB_hydrolase_fold"/>
</dbReference>
<evidence type="ECO:0000313" key="12">
    <source>
        <dbReference type="Proteomes" id="UP000619041"/>
    </source>
</evidence>
<feature type="signal peptide" evidence="8">
    <location>
        <begin position="1"/>
        <end position="23"/>
    </location>
</feature>
<dbReference type="InterPro" id="IPR023302">
    <property type="entry name" value="Pept_S9A_N"/>
</dbReference>
<evidence type="ECO:0000256" key="7">
    <source>
        <dbReference type="SAM" id="MobiDB-lite"/>
    </source>
</evidence>
<comment type="caution">
    <text evidence="11">The sequence shown here is derived from an EMBL/GenBank/DDBJ whole genome shotgun (WGS) entry which is preliminary data.</text>
</comment>
<evidence type="ECO:0000313" key="11">
    <source>
        <dbReference type="EMBL" id="GGD90615.1"/>
    </source>
</evidence>
<protein>
    <recommendedName>
        <fullName evidence="3">prolyl oligopeptidase</fullName>
        <ecNumber evidence="3">3.4.21.26</ecNumber>
    </recommendedName>
</protein>
<dbReference type="Proteomes" id="UP000619041">
    <property type="component" value="Unassembled WGS sequence"/>
</dbReference>
<keyword evidence="5" id="KW-0378">Hydrolase</keyword>
<evidence type="ECO:0000256" key="2">
    <source>
        <dbReference type="ARBA" id="ARBA00005228"/>
    </source>
</evidence>
<feature type="domain" description="Peptidase S9 prolyl oligopeptidase catalytic" evidence="9">
    <location>
        <begin position="512"/>
        <end position="725"/>
    </location>
</feature>
<dbReference type="SUPFAM" id="SSF50993">
    <property type="entry name" value="Peptidase/esterase 'gauge' domain"/>
    <property type="match status" value="1"/>
</dbReference>
<reference evidence="12" key="1">
    <citation type="journal article" date="2019" name="Int. J. Syst. Evol. Microbiol.">
        <title>The Global Catalogue of Microorganisms (GCM) 10K type strain sequencing project: providing services to taxonomists for standard genome sequencing and annotation.</title>
        <authorList>
            <consortium name="The Broad Institute Genomics Platform"/>
            <consortium name="The Broad Institute Genome Sequencing Center for Infectious Disease"/>
            <person name="Wu L."/>
            <person name="Ma J."/>
        </authorList>
    </citation>
    <scope>NUCLEOTIDE SEQUENCE [LARGE SCALE GENOMIC DNA]</scope>
    <source>
        <strain evidence="12">CGMCC 1.15959</strain>
    </source>
</reference>
<dbReference type="PROSITE" id="PS00708">
    <property type="entry name" value="PRO_ENDOPEP_SER"/>
    <property type="match status" value="1"/>
</dbReference>
<keyword evidence="12" id="KW-1185">Reference proteome</keyword>
<dbReference type="Gene3D" id="3.40.50.1820">
    <property type="entry name" value="alpha/beta hydrolase"/>
    <property type="match status" value="1"/>
</dbReference>
<dbReference type="InterPro" id="IPR002471">
    <property type="entry name" value="Pept_S9_AS"/>
</dbReference>
<dbReference type="Pfam" id="PF00326">
    <property type="entry name" value="Peptidase_S9"/>
    <property type="match status" value="1"/>
</dbReference>
<dbReference type="Gene3D" id="2.130.10.120">
    <property type="entry name" value="Prolyl oligopeptidase, N-terminal domain"/>
    <property type="match status" value="1"/>
</dbReference>
<dbReference type="InterPro" id="IPR001375">
    <property type="entry name" value="Peptidase_S9_cat"/>
</dbReference>
<evidence type="ECO:0000256" key="3">
    <source>
        <dbReference type="ARBA" id="ARBA00011897"/>
    </source>
</evidence>
<dbReference type="SUPFAM" id="SSF53474">
    <property type="entry name" value="alpha/beta-Hydrolases"/>
    <property type="match status" value="1"/>
</dbReference>
<keyword evidence="4" id="KW-0645">Protease</keyword>
<dbReference type="InterPro" id="IPR002470">
    <property type="entry name" value="Peptidase_S9A"/>
</dbReference>
<dbReference type="RefSeq" id="WP_188643941.1">
    <property type="nucleotide sequence ID" value="NZ_BMKL01000001.1"/>
</dbReference>
<dbReference type="InterPro" id="IPR051167">
    <property type="entry name" value="Prolyl_oligopep/macrocyclase"/>
</dbReference>
<keyword evidence="8" id="KW-0732">Signal</keyword>
<name>A0ABQ1S4Q4_9SPHN</name>
<dbReference type="EMBL" id="BMKL01000001">
    <property type="protein sequence ID" value="GGD90615.1"/>
    <property type="molecule type" value="Genomic_DNA"/>
</dbReference>
<comment type="catalytic activity">
    <reaction evidence="1">
        <text>Hydrolysis of Pro-|-Xaa &gt;&gt; Ala-|-Xaa in oligopeptides.</text>
        <dbReference type="EC" id="3.4.21.26"/>
    </reaction>
</comment>
<accession>A0ABQ1S4Q4</accession>
<dbReference type="PANTHER" id="PTHR42881:SF2">
    <property type="entry name" value="PROLYL ENDOPEPTIDASE"/>
    <property type="match status" value="1"/>
</dbReference>
<dbReference type="EC" id="3.4.21.26" evidence="3"/>
<gene>
    <name evidence="11" type="ORF">GCM10011515_07860</name>
</gene>
<feature type="region of interest" description="Disordered" evidence="7">
    <location>
        <begin position="28"/>
        <end position="49"/>
    </location>
</feature>
<dbReference type="Pfam" id="PF02897">
    <property type="entry name" value="Peptidase_S9_N"/>
    <property type="match status" value="1"/>
</dbReference>
<evidence type="ECO:0000259" key="10">
    <source>
        <dbReference type="Pfam" id="PF02897"/>
    </source>
</evidence>
<dbReference type="PANTHER" id="PTHR42881">
    <property type="entry name" value="PROLYL ENDOPEPTIDASE"/>
    <property type="match status" value="1"/>
</dbReference>
<evidence type="ECO:0000256" key="8">
    <source>
        <dbReference type="SAM" id="SignalP"/>
    </source>
</evidence>
<keyword evidence="6" id="KW-0720">Serine protease</keyword>
<evidence type="ECO:0000259" key="9">
    <source>
        <dbReference type="Pfam" id="PF00326"/>
    </source>
</evidence>
<proteinExistence type="inferred from homology"/>
<feature type="chain" id="PRO_5047006653" description="prolyl oligopeptidase" evidence="8">
    <location>
        <begin position="24"/>
        <end position="741"/>
    </location>
</feature>
<feature type="domain" description="Peptidase S9A N-terminal" evidence="10">
    <location>
        <begin position="49"/>
        <end position="455"/>
    </location>
</feature>